<comment type="caution">
    <text evidence="1">The sequence shown here is derived from an EMBL/GenBank/DDBJ whole genome shotgun (WGS) entry which is preliminary data.</text>
</comment>
<protein>
    <submittedName>
        <fullName evidence="1">Uncharacterized protein</fullName>
    </submittedName>
</protein>
<sequence>MNVAAVYRKVLKQLQKACDTRPHYVQDIRFLLSLPLHTAGSEPSTPVPGATPSTRTMMSAMAADKTPADASKLPNTWLYTTTSGDLVAEHLQRPSCECYPIDTATLFAMSYTDLHNAMRESAPVVAGMNAVAINIVRYRNLLWLQERLGRVLSSKTEQLLATSLSISRGPAENDFIPDEYFESKSNKGGSATVSTTTASQWAAAAVVTGSERREGTAAMGEKATQLSLGKAWKETTESFALTTAGGGMAELVEENDTDTVYSAGAIGQQQEMFVLRHREPFPMAERFLAGFSTITATELATCAYQRAALTELVQQKLSTSLACEDANVSLSVSSEPYDLQYTSKEHAGMGYFASAHRQFRVRFSLEPLSPEGTGPEQNEVLVVNSYFVRLDMELMQLVEEVGYLHSSDVLRMLRERDHGDHTSELVGSGNAELLGEGIFAESNGGKGATGETSSDHRTGLQALAASPAPAIVAKGSRAFSLYFVNHSDAPIVLKGLLYYKLGKRSHLAAAPIHCIPFGFLLMEA</sequence>
<name>A0A640KZ11_LEITA</name>
<dbReference type="EMBL" id="BLBS01000056">
    <property type="protein sequence ID" value="GET92787.1"/>
    <property type="molecule type" value="Genomic_DNA"/>
</dbReference>
<dbReference type="OrthoDB" id="272390at2759"/>
<keyword evidence="2" id="KW-1185">Reference proteome</keyword>
<dbReference type="AlphaFoldDB" id="A0A640KZ11"/>
<accession>A0A640KZ11</accession>
<gene>
    <name evidence="1" type="ORF">LtaPh_3527200</name>
</gene>
<dbReference type="Proteomes" id="UP000419144">
    <property type="component" value="Unassembled WGS sequence"/>
</dbReference>
<evidence type="ECO:0000313" key="2">
    <source>
        <dbReference type="Proteomes" id="UP000419144"/>
    </source>
</evidence>
<organism evidence="1 2">
    <name type="scientific">Leishmania tarentolae</name>
    <name type="common">Sauroleishmania tarentolae</name>
    <dbReference type="NCBI Taxonomy" id="5689"/>
    <lineage>
        <taxon>Eukaryota</taxon>
        <taxon>Discoba</taxon>
        <taxon>Euglenozoa</taxon>
        <taxon>Kinetoplastea</taxon>
        <taxon>Metakinetoplastina</taxon>
        <taxon>Trypanosomatida</taxon>
        <taxon>Trypanosomatidae</taxon>
        <taxon>Leishmaniinae</taxon>
        <taxon>Leishmania</taxon>
        <taxon>lizard Leishmania</taxon>
    </lineage>
</organism>
<evidence type="ECO:0000313" key="1">
    <source>
        <dbReference type="EMBL" id="GET92787.1"/>
    </source>
</evidence>
<reference evidence="1" key="1">
    <citation type="submission" date="2019-11" db="EMBL/GenBank/DDBJ databases">
        <title>Leishmania tarentolae CDS.</title>
        <authorList>
            <person name="Goto Y."/>
            <person name="Yamagishi J."/>
        </authorList>
    </citation>
    <scope>NUCLEOTIDE SEQUENCE [LARGE SCALE GENOMIC DNA]</scope>
    <source>
        <strain evidence="1">Parrot Tar II</strain>
    </source>
</reference>
<proteinExistence type="predicted"/>
<dbReference type="VEuPathDB" id="TriTrypDB:LtaPh_3527200"/>